<comment type="caution">
    <text evidence="1">The sequence shown here is derived from an EMBL/GenBank/DDBJ whole genome shotgun (WGS) entry which is preliminary data.</text>
</comment>
<evidence type="ECO:0000313" key="2">
    <source>
        <dbReference type="Proteomes" id="UP001174136"/>
    </source>
</evidence>
<reference evidence="1" key="1">
    <citation type="journal article" date="2023" name="Front. Mar. Sci.">
        <title>A new Merluccius polli reference genome to investigate the effects of global change in West African waters.</title>
        <authorList>
            <person name="Mateo J.L."/>
            <person name="Blanco-Fernandez C."/>
            <person name="Garcia-Vazquez E."/>
            <person name="Machado-Schiaffino G."/>
        </authorList>
    </citation>
    <scope>NUCLEOTIDE SEQUENCE</scope>
    <source>
        <strain evidence="1">C29</strain>
        <tissue evidence="1">Fin</tissue>
    </source>
</reference>
<dbReference type="Proteomes" id="UP001174136">
    <property type="component" value="Unassembled WGS sequence"/>
</dbReference>
<organism evidence="1 2">
    <name type="scientific">Merluccius polli</name>
    <name type="common">Benguela hake</name>
    <name type="synonym">Merluccius cadenati</name>
    <dbReference type="NCBI Taxonomy" id="89951"/>
    <lineage>
        <taxon>Eukaryota</taxon>
        <taxon>Metazoa</taxon>
        <taxon>Chordata</taxon>
        <taxon>Craniata</taxon>
        <taxon>Vertebrata</taxon>
        <taxon>Euteleostomi</taxon>
        <taxon>Actinopterygii</taxon>
        <taxon>Neopterygii</taxon>
        <taxon>Teleostei</taxon>
        <taxon>Neoteleostei</taxon>
        <taxon>Acanthomorphata</taxon>
        <taxon>Zeiogadaria</taxon>
        <taxon>Gadariae</taxon>
        <taxon>Gadiformes</taxon>
        <taxon>Gadoidei</taxon>
        <taxon>Merlucciidae</taxon>
        <taxon>Merluccius</taxon>
    </lineage>
</organism>
<dbReference type="EMBL" id="JAOPHQ010001418">
    <property type="protein sequence ID" value="KAK0151181.1"/>
    <property type="molecule type" value="Genomic_DNA"/>
</dbReference>
<protein>
    <submittedName>
        <fullName evidence="1">Uncharacterized protein</fullName>
    </submittedName>
</protein>
<gene>
    <name evidence="1" type="ORF">N1851_007661</name>
</gene>
<evidence type="ECO:0000313" key="1">
    <source>
        <dbReference type="EMBL" id="KAK0151181.1"/>
    </source>
</evidence>
<keyword evidence="2" id="KW-1185">Reference proteome</keyword>
<dbReference type="AlphaFoldDB" id="A0AA47N3X6"/>
<sequence length="104" mass="11916">MRAEVVIFGPSDTIKSLTNDHGQLLCHSPKILVFFDLVLWFDKQLNLVVRSRSSFFQLRTISKVLVQNTAARLLTVNKKRPHFPCAGRCSLTPMEERLKAKKPH</sequence>
<proteinExistence type="predicted"/>
<accession>A0AA47N3X6</accession>
<name>A0AA47N3X6_MERPO</name>